<dbReference type="Proteomes" id="UP001649381">
    <property type="component" value="Unassembled WGS sequence"/>
</dbReference>
<feature type="coiled-coil region" evidence="2">
    <location>
        <begin position="121"/>
        <end position="158"/>
    </location>
</feature>
<feature type="domain" description="PAS" evidence="3">
    <location>
        <begin position="1"/>
        <end position="43"/>
    </location>
</feature>
<evidence type="ECO:0000313" key="4">
    <source>
        <dbReference type="EMBL" id="MCF6137704.1"/>
    </source>
</evidence>
<dbReference type="PANTHER" id="PTHR43156:SF14">
    <property type="entry name" value="PHOSPHOSERINE PHOSPHATASE RSBP"/>
    <property type="match status" value="1"/>
</dbReference>
<accession>A0ABS9GY92</accession>
<dbReference type="SMART" id="SM00331">
    <property type="entry name" value="PP2C_SIG"/>
    <property type="match status" value="1"/>
</dbReference>
<dbReference type="InterPro" id="IPR013767">
    <property type="entry name" value="PAS_fold"/>
</dbReference>
<protein>
    <submittedName>
        <fullName evidence="4">SpoIIE family protein phosphatase</fullName>
    </submittedName>
</protein>
<dbReference type="InterPro" id="IPR036457">
    <property type="entry name" value="PPM-type-like_dom_sf"/>
</dbReference>
<dbReference type="CDD" id="cd00130">
    <property type="entry name" value="PAS"/>
    <property type="match status" value="1"/>
</dbReference>
<dbReference type="PANTHER" id="PTHR43156">
    <property type="entry name" value="STAGE II SPORULATION PROTEIN E-RELATED"/>
    <property type="match status" value="1"/>
</dbReference>
<keyword evidence="2" id="KW-0175">Coiled coil</keyword>
<name>A0ABS9GY92_9BACL</name>
<dbReference type="SUPFAM" id="SSF81606">
    <property type="entry name" value="PP2C-like"/>
    <property type="match status" value="1"/>
</dbReference>
<dbReference type="InterPro" id="IPR035965">
    <property type="entry name" value="PAS-like_dom_sf"/>
</dbReference>
<evidence type="ECO:0000256" key="2">
    <source>
        <dbReference type="SAM" id="Coils"/>
    </source>
</evidence>
<dbReference type="EMBL" id="JAKIJS010000001">
    <property type="protein sequence ID" value="MCF6137704.1"/>
    <property type="molecule type" value="Genomic_DNA"/>
</dbReference>
<keyword evidence="5" id="KW-1185">Reference proteome</keyword>
<dbReference type="Gene3D" id="3.60.40.10">
    <property type="entry name" value="PPM-type phosphatase domain"/>
    <property type="match status" value="1"/>
</dbReference>
<evidence type="ECO:0000313" key="5">
    <source>
        <dbReference type="Proteomes" id="UP001649381"/>
    </source>
</evidence>
<evidence type="ECO:0000259" key="3">
    <source>
        <dbReference type="PROSITE" id="PS50112"/>
    </source>
</evidence>
<dbReference type="InterPro" id="IPR000014">
    <property type="entry name" value="PAS"/>
</dbReference>
<dbReference type="RefSeq" id="WP_236333508.1">
    <property type="nucleotide sequence ID" value="NZ_JAKIJS010000001.1"/>
</dbReference>
<comment type="caution">
    <text evidence="4">The sequence shown here is derived from an EMBL/GenBank/DDBJ whole genome shotgun (WGS) entry which is preliminary data.</text>
</comment>
<reference evidence="4 5" key="1">
    <citation type="submission" date="2022-01" db="EMBL/GenBank/DDBJ databases">
        <title>Alkalihalobacillus sp. EGI L200015, a novel bacterium isolated from a salt lake sediment.</title>
        <authorList>
            <person name="Gao L."/>
            <person name="Fang B.-Z."/>
            <person name="Li W.-J."/>
        </authorList>
    </citation>
    <scope>NUCLEOTIDE SEQUENCE [LARGE SCALE GENOMIC DNA]</scope>
    <source>
        <strain evidence="4 5">KCTC 12718</strain>
    </source>
</reference>
<dbReference type="Pfam" id="PF07228">
    <property type="entry name" value="SpoIIE"/>
    <property type="match status" value="1"/>
</dbReference>
<gene>
    <name evidence="4" type="ORF">L2716_08175</name>
</gene>
<dbReference type="NCBIfam" id="TIGR00229">
    <property type="entry name" value="sensory_box"/>
    <property type="match status" value="1"/>
</dbReference>
<dbReference type="SUPFAM" id="SSF55785">
    <property type="entry name" value="PYP-like sensor domain (PAS domain)"/>
    <property type="match status" value="1"/>
</dbReference>
<dbReference type="InterPro" id="IPR001932">
    <property type="entry name" value="PPM-type_phosphatase-like_dom"/>
</dbReference>
<dbReference type="Gene3D" id="3.30.450.20">
    <property type="entry name" value="PAS domain"/>
    <property type="match status" value="1"/>
</dbReference>
<evidence type="ECO:0000256" key="1">
    <source>
        <dbReference type="ARBA" id="ARBA00022801"/>
    </source>
</evidence>
<dbReference type="Pfam" id="PF00989">
    <property type="entry name" value="PAS"/>
    <property type="match status" value="1"/>
</dbReference>
<dbReference type="PROSITE" id="PS50112">
    <property type="entry name" value="PAS"/>
    <property type="match status" value="1"/>
</dbReference>
<proteinExistence type="predicted"/>
<sequence length="405" mass="46508">MDEQLDHAPCGFLTLSMQGKILSMNQTLLNLLGYETNQLIGENINLILTVPARMFYQLYFVPLIKAERPVEEMYISLEAHNSEEIPVLINAVYRSNHDSIDCIIVPIQKRSEFENELLIAKKRTESALAAKRKANQDLEDTLDELEVKQAELIDLNEENMKFKIDTEKELRLARNIQETSLTEPIVQNEIVIDAYYKASSELSGDMYGFYQISPEKYGIMILDVMGHGISSALITMSLQSLFQRLILKGNKPAEIFEELDHHLQGLFQSNEETWHYCTAIYLFVDTNQQTVEYINAGHPPGIWQDHEGVQFELPYTNPPLGSFSGQTYKAERFSYNKGGRLLLYTDGVMDPFESHKLSSLFKKHPFDEFSLFKGKLLQLIKDEENGYHKNDDKCFILIDLIGRLS</sequence>
<keyword evidence="1" id="KW-0378">Hydrolase</keyword>
<dbReference type="InterPro" id="IPR052016">
    <property type="entry name" value="Bact_Sigma-Reg"/>
</dbReference>
<organism evidence="4 5">
    <name type="scientific">Pseudalkalibacillus berkeleyi</name>
    <dbReference type="NCBI Taxonomy" id="1069813"/>
    <lineage>
        <taxon>Bacteria</taxon>
        <taxon>Bacillati</taxon>
        <taxon>Bacillota</taxon>
        <taxon>Bacilli</taxon>
        <taxon>Bacillales</taxon>
        <taxon>Fictibacillaceae</taxon>
        <taxon>Pseudalkalibacillus</taxon>
    </lineage>
</organism>